<keyword evidence="1" id="KW-0805">Transcription regulation</keyword>
<evidence type="ECO:0000256" key="4">
    <source>
        <dbReference type="ARBA" id="ARBA00023163"/>
    </source>
</evidence>
<dbReference type="InterPro" id="IPR050204">
    <property type="entry name" value="AraC_XylS_family_regulators"/>
</dbReference>
<evidence type="ECO:0000256" key="3">
    <source>
        <dbReference type="ARBA" id="ARBA00023159"/>
    </source>
</evidence>
<dbReference type="SUPFAM" id="SSF46689">
    <property type="entry name" value="Homeodomain-like"/>
    <property type="match status" value="2"/>
</dbReference>
<keyword evidence="7" id="KW-1185">Reference proteome</keyword>
<dbReference type="InterPro" id="IPR009057">
    <property type="entry name" value="Homeodomain-like_sf"/>
</dbReference>
<dbReference type="SMART" id="SM00342">
    <property type="entry name" value="HTH_ARAC"/>
    <property type="match status" value="1"/>
</dbReference>
<dbReference type="RefSeq" id="WP_158352865.1">
    <property type="nucleotide sequence ID" value="NZ_JAHQCX010000007.1"/>
</dbReference>
<dbReference type="PANTHER" id="PTHR46796:SF2">
    <property type="entry name" value="TRANSCRIPTIONAL REGULATORY PROTEIN"/>
    <property type="match status" value="1"/>
</dbReference>
<dbReference type="SUPFAM" id="SSF51215">
    <property type="entry name" value="Regulatory protein AraC"/>
    <property type="match status" value="1"/>
</dbReference>
<reference evidence="6 7" key="1">
    <citation type="submission" date="2021-06" db="EMBL/GenBank/DDBJ databases">
        <title>Description of novel taxa of the family Lachnospiraceae.</title>
        <authorList>
            <person name="Chaplin A.V."/>
            <person name="Sokolova S.R."/>
            <person name="Pikina A.P."/>
            <person name="Korzhanova M."/>
            <person name="Belova V."/>
            <person name="Korostin D."/>
            <person name="Efimov B.A."/>
        </authorList>
    </citation>
    <scope>NUCLEOTIDE SEQUENCE [LARGE SCALE GENOMIC DNA]</scope>
    <source>
        <strain evidence="6 7">ASD4241</strain>
    </source>
</reference>
<dbReference type="InterPro" id="IPR020449">
    <property type="entry name" value="Tscrpt_reg_AraC-type_HTH"/>
</dbReference>
<dbReference type="PRINTS" id="PR00032">
    <property type="entry name" value="HTHARAC"/>
</dbReference>
<organism evidence="6 7">
    <name type="scientific">Diplocloster modestus</name>
    <dbReference type="NCBI Taxonomy" id="2850322"/>
    <lineage>
        <taxon>Bacteria</taxon>
        <taxon>Bacillati</taxon>
        <taxon>Bacillota</taxon>
        <taxon>Clostridia</taxon>
        <taxon>Lachnospirales</taxon>
        <taxon>Lachnospiraceae</taxon>
        <taxon>Diplocloster</taxon>
    </lineage>
</organism>
<dbReference type="Proteomes" id="UP001314681">
    <property type="component" value="Unassembled WGS sequence"/>
</dbReference>
<dbReference type="InterPro" id="IPR003313">
    <property type="entry name" value="AraC-bd"/>
</dbReference>
<keyword evidence="3" id="KW-0010">Activator</keyword>
<gene>
    <name evidence="6" type="ORF">KTH90_12110</name>
</gene>
<dbReference type="InterPro" id="IPR018060">
    <property type="entry name" value="HTH_AraC"/>
</dbReference>
<dbReference type="InterPro" id="IPR014710">
    <property type="entry name" value="RmlC-like_jellyroll"/>
</dbReference>
<keyword evidence="4" id="KW-0804">Transcription</keyword>
<dbReference type="Gene3D" id="1.10.10.60">
    <property type="entry name" value="Homeodomain-like"/>
    <property type="match status" value="2"/>
</dbReference>
<evidence type="ECO:0000256" key="2">
    <source>
        <dbReference type="ARBA" id="ARBA00023125"/>
    </source>
</evidence>
<dbReference type="Pfam" id="PF12833">
    <property type="entry name" value="HTH_18"/>
    <property type="match status" value="1"/>
</dbReference>
<dbReference type="CDD" id="cd07001">
    <property type="entry name" value="cupin_YbfI-like_N"/>
    <property type="match status" value="1"/>
</dbReference>
<protein>
    <submittedName>
        <fullName evidence="6">AraC family transcriptional regulator</fullName>
    </submittedName>
</protein>
<evidence type="ECO:0000256" key="1">
    <source>
        <dbReference type="ARBA" id="ARBA00023015"/>
    </source>
</evidence>
<dbReference type="InterPro" id="IPR018062">
    <property type="entry name" value="HTH_AraC-typ_CS"/>
</dbReference>
<dbReference type="Gene3D" id="2.60.120.10">
    <property type="entry name" value="Jelly Rolls"/>
    <property type="match status" value="1"/>
</dbReference>
<proteinExistence type="predicted"/>
<dbReference type="Pfam" id="PF02311">
    <property type="entry name" value="AraC_binding"/>
    <property type="match status" value="1"/>
</dbReference>
<name>A0ABS6K8A6_9FIRM</name>
<dbReference type="InterPro" id="IPR037923">
    <property type="entry name" value="HTH-like"/>
</dbReference>
<dbReference type="PROSITE" id="PS01124">
    <property type="entry name" value="HTH_ARAC_FAMILY_2"/>
    <property type="match status" value="1"/>
</dbReference>
<keyword evidence="2" id="KW-0238">DNA-binding</keyword>
<dbReference type="PROSITE" id="PS00041">
    <property type="entry name" value="HTH_ARAC_FAMILY_1"/>
    <property type="match status" value="1"/>
</dbReference>
<dbReference type="EMBL" id="JAHQCX010000007">
    <property type="protein sequence ID" value="MBU9726759.1"/>
    <property type="molecule type" value="Genomic_DNA"/>
</dbReference>
<evidence type="ECO:0000259" key="5">
    <source>
        <dbReference type="PROSITE" id="PS01124"/>
    </source>
</evidence>
<evidence type="ECO:0000313" key="7">
    <source>
        <dbReference type="Proteomes" id="UP001314681"/>
    </source>
</evidence>
<comment type="caution">
    <text evidence="6">The sequence shown here is derived from an EMBL/GenBank/DDBJ whole genome shotgun (WGS) entry which is preliminary data.</text>
</comment>
<accession>A0ABS6K8A6</accession>
<evidence type="ECO:0000313" key="6">
    <source>
        <dbReference type="EMBL" id="MBU9726759.1"/>
    </source>
</evidence>
<dbReference type="PANTHER" id="PTHR46796">
    <property type="entry name" value="HTH-TYPE TRANSCRIPTIONAL ACTIVATOR RHAS-RELATED"/>
    <property type="match status" value="1"/>
</dbReference>
<sequence length="290" mass="33192">MKKEIRTVCYDEDLKIEAYRFQGIAQAFPNHFHDYYVIGFIEEGERSLTCRNKDHIIGPGNIILFHPGDTHECVQRDGGTLDYRAIHITKDVMLELAEEVTGKKELTGFSANVICEEEPANYLRPLHQKIMEGSGEFEKEENLLLLVSHLIGHYGQPFESVLPEYREEIEDACRYMEQHYHEHICLEQIGRATGLSKSTLLRAFTKSRGMTPYRYLQAYRINEAKKLLEQGVSVLESAMRTGFSDQSHFTNFFNMFIGLTPGAYREIFMGKNSSLNESSSQNGGDSRNGE</sequence>
<feature type="domain" description="HTH araC/xylS-type" evidence="5">
    <location>
        <begin position="170"/>
        <end position="267"/>
    </location>
</feature>